<sequence length="177" mass="20790">MKLTAYKMTTKRIKGVATIEFVGGFFAFWLMCMAWVEMSFMSYVSSLGDLAIANAAREVKRSDSDYEKQFAEILNQDNSLWRHLINTDNFKYSVHFVKNLEELIRYEEECLRVEVDEVDEETIPGKLLCDEPTNHAIAVYRITYDYQPMFNFFLSSDTLFSREAIVIQEYQRAKFAF</sequence>
<feature type="transmembrane region" description="Helical" evidence="1">
    <location>
        <begin position="21"/>
        <end position="44"/>
    </location>
</feature>
<evidence type="ECO:0000256" key="1">
    <source>
        <dbReference type="SAM" id="Phobius"/>
    </source>
</evidence>
<proteinExistence type="predicted"/>
<name>A0AAU6SQI8_UNCXX</name>
<keyword evidence="1" id="KW-0812">Transmembrane</keyword>
<organism evidence="2">
    <name type="scientific">bacterium 19PA01SH03</name>
    <dbReference type="NCBI Taxonomy" id="2920705"/>
    <lineage>
        <taxon>Bacteria</taxon>
    </lineage>
</organism>
<reference evidence="2" key="1">
    <citation type="submission" date="2022-03" db="EMBL/GenBank/DDBJ databases">
        <title>Sea Food Isolates.</title>
        <authorList>
            <person name="Li c."/>
        </authorList>
    </citation>
    <scope>NUCLEOTIDE SEQUENCE</scope>
    <source>
        <strain evidence="2">19PA01SH03</strain>
    </source>
</reference>
<protein>
    <submittedName>
        <fullName evidence="2">Pilus assembly protein</fullName>
    </submittedName>
</protein>
<keyword evidence="1" id="KW-1133">Transmembrane helix</keyword>
<accession>A0AAU6SQI8</accession>
<evidence type="ECO:0000313" key="2">
    <source>
        <dbReference type="EMBL" id="XAG22261.1"/>
    </source>
</evidence>
<keyword evidence="1" id="KW-0472">Membrane</keyword>
<dbReference type="AlphaFoldDB" id="A0AAU6SQI8"/>
<gene>
    <name evidence="2" type="ORF">MRN70_05500</name>
</gene>
<dbReference type="EMBL" id="CP095338">
    <property type="protein sequence ID" value="XAG22261.1"/>
    <property type="molecule type" value="Genomic_DNA"/>
</dbReference>